<evidence type="ECO:0000256" key="19">
    <source>
        <dbReference type="SAM" id="Phobius"/>
    </source>
</evidence>
<dbReference type="Pfam" id="PF01453">
    <property type="entry name" value="B_lectin"/>
    <property type="match status" value="1"/>
</dbReference>
<feature type="transmembrane region" description="Helical" evidence="19">
    <location>
        <begin position="449"/>
        <end position="474"/>
    </location>
</feature>
<keyword evidence="25" id="KW-1185">Reference proteome</keyword>
<feature type="domain" description="Bulb-type lectin" evidence="22">
    <location>
        <begin position="24"/>
        <end position="152"/>
    </location>
</feature>
<dbReference type="GO" id="GO:0051707">
    <property type="term" value="P:response to other organism"/>
    <property type="evidence" value="ECO:0007669"/>
    <property type="project" value="UniProtKB-ARBA"/>
</dbReference>
<keyword evidence="14" id="KW-0325">Glycoprotein</keyword>
<dbReference type="PROSITE" id="PS50011">
    <property type="entry name" value="PROTEIN_KINASE_DOM"/>
    <property type="match status" value="1"/>
</dbReference>
<keyword evidence="9 17" id="KW-0067">ATP-binding</keyword>
<comment type="subcellular location">
    <subcellularLocation>
        <location evidence="1">Membrane</location>
        <topology evidence="1">Single-pass type I membrane protein</topology>
    </subcellularLocation>
</comment>
<proteinExistence type="inferred from homology"/>
<dbReference type="PIRSF" id="PIRSF000641">
    <property type="entry name" value="SRK"/>
    <property type="match status" value="1"/>
</dbReference>
<keyword evidence="4 17" id="KW-0808">Transferase</keyword>
<dbReference type="Pfam" id="PF08276">
    <property type="entry name" value="PAN_2"/>
    <property type="match status" value="1"/>
</dbReference>
<dbReference type="GO" id="GO:0016020">
    <property type="term" value="C:membrane"/>
    <property type="evidence" value="ECO:0007669"/>
    <property type="project" value="UniProtKB-SubCell"/>
</dbReference>
<dbReference type="CDD" id="cd00028">
    <property type="entry name" value="B_lectin"/>
    <property type="match status" value="1"/>
</dbReference>
<dbReference type="SMART" id="SM00108">
    <property type="entry name" value="B_lectin"/>
    <property type="match status" value="1"/>
</dbReference>
<evidence type="ECO:0000256" key="9">
    <source>
        <dbReference type="ARBA" id="ARBA00022840"/>
    </source>
</evidence>
<dbReference type="PROSITE" id="PS00107">
    <property type="entry name" value="PROTEIN_KINASE_ATP"/>
    <property type="match status" value="1"/>
</dbReference>
<dbReference type="Pfam" id="PF00069">
    <property type="entry name" value="Pkinase"/>
    <property type="match status" value="1"/>
</dbReference>
<dbReference type="InterPro" id="IPR001480">
    <property type="entry name" value="Bulb-type_lectin_dom"/>
</dbReference>
<dbReference type="PROSITE" id="PS50948">
    <property type="entry name" value="PAN"/>
    <property type="match status" value="1"/>
</dbReference>
<feature type="domain" description="Apple" evidence="23">
    <location>
        <begin position="346"/>
        <end position="434"/>
    </location>
</feature>
<dbReference type="CDD" id="cd01098">
    <property type="entry name" value="PAN_AP_plant"/>
    <property type="match status" value="1"/>
</dbReference>
<dbReference type="PANTHER" id="PTHR47974:SF19">
    <property type="entry name" value="RECEPTOR-LIKE SERINE_THREONINE-PROTEIN KINASE"/>
    <property type="match status" value="1"/>
</dbReference>
<evidence type="ECO:0000256" key="10">
    <source>
        <dbReference type="ARBA" id="ARBA00022989"/>
    </source>
</evidence>
<sequence>MPLAFVLLMYLFQALHAPVYSATTDSISAGEVLVGDAKLVSSNGRYALGFFNPPGSMPSSKRWYLGIWFNKVSQLTPIWVGNRESPVVGPHRMSKLAISQDGNLAVFNEATKSMVWSTRAGITAKNTTPVLLDNGNLVLRDASNSSTVLWQSFDYPTDILAAGAKLGLDKITGLNRQLVSKRSLIDPSSGRYCLELDPSGAAQFVFKLCNTSIMYWSRLLWNEQDFNLVPELSGKHLFEEKFINDDKEEYFQYKVLDENMIAVSLLDISGQYKLLVSVEDAQELKLIFVQPQDECDVYATCGPFTICYSNTLPPCDCMTGFSVRSPKEWEQRDRAGGCIRNTPLDCSTMNKSITATTDKFYSLPGVSLPAEANVIASIGSADQCAQACLNNCLCTAYSYSSGNRCSLWYKDLLNTRCYTDGTTSDGEILYLRIAAKDAESWRNMKRKGMIIGVVTAASLVGLAVIAAFFSWSLLMWRNKMKQSFSIPDDAQGGNGIVAFRYMDLQKATKNFSERIGGGGFGSVFKGFLTDSTAIAVKRLDGVRQGEKQFRAEVSSIGIIQHINLVKLIGFCSESDRRLLVYEHMPNRSLDAHLFCSHSMVLNWSTRYQIALGVARGLAYLHESCRDCIIHCDIKPENILLDASFIPKIADFGMAKFLGRDFSKVLTTLRGTIGYLAPEWISGVAITTKVDVYSYGMMLIEMISGKRNSSCNGNTSDEVEYFPVEVASKIAVGDVGSLLDCQRVCKVACWCIQDNESNRPTMGVVVQILEGLLEIDMPPMPRRLQATVGISP</sequence>
<dbReference type="GO" id="GO:0004674">
    <property type="term" value="F:protein serine/threonine kinase activity"/>
    <property type="evidence" value="ECO:0007669"/>
    <property type="project" value="UniProtKB-KW"/>
</dbReference>
<keyword evidence="12" id="KW-1015">Disulfide bond</keyword>
<evidence type="ECO:0000313" key="24">
    <source>
        <dbReference type="EMBL" id="KAG2618581.1"/>
    </source>
</evidence>
<dbReference type="PROSITE" id="PS50927">
    <property type="entry name" value="BULB_LECTIN"/>
    <property type="match status" value="1"/>
</dbReference>
<dbReference type="InterPro" id="IPR000719">
    <property type="entry name" value="Prot_kinase_dom"/>
</dbReference>
<feature type="domain" description="Protein kinase" evidence="21">
    <location>
        <begin position="509"/>
        <end position="772"/>
    </location>
</feature>
<dbReference type="Pfam" id="PF00954">
    <property type="entry name" value="S_locus_glycop"/>
    <property type="match status" value="1"/>
</dbReference>
<accession>A0A8T0U334</accession>
<evidence type="ECO:0000256" key="18">
    <source>
        <dbReference type="PROSITE-ProRule" id="PRU10141"/>
    </source>
</evidence>
<evidence type="ECO:0000256" key="6">
    <source>
        <dbReference type="ARBA" id="ARBA00022729"/>
    </source>
</evidence>
<evidence type="ECO:0000256" key="16">
    <source>
        <dbReference type="ARBA" id="ARBA00048679"/>
    </source>
</evidence>
<evidence type="ECO:0000256" key="13">
    <source>
        <dbReference type="ARBA" id="ARBA00023170"/>
    </source>
</evidence>
<evidence type="ECO:0000256" key="3">
    <source>
        <dbReference type="ARBA" id="ARBA00022536"/>
    </source>
</evidence>
<dbReference type="SUPFAM" id="SSF51110">
    <property type="entry name" value="alpha-D-mannose-specific plant lectins"/>
    <property type="match status" value="1"/>
</dbReference>
<dbReference type="Proteomes" id="UP000823388">
    <property type="component" value="Chromosome 3N"/>
</dbReference>
<evidence type="ECO:0000256" key="15">
    <source>
        <dbReference type="ARBA" id="ARBA00047899"/>
    </source>
</evidence>
<evidence type="ECO:0000256" key="5">
    <source>
        <dbReference type="ARBA" id="ARBA00022692"/>
    </source>
</evidence>
<dbReference type="FunFam" id="1.10.510.10:FF:000227">
    <property type="entry name" value="Serine/threonine-protein kinase"/>
    <property type="match status" value="1"/>
</dbReference>
<evidence type="ECO:0000256" key="4">
    <source>
        <dbReference type="ARBA" id="ARBA00022679"/>
    </source>
</evidence>
<dbReference type="OrthoDB" id="643280at2759"/>
<dbReference type="AlphaFoldDB" id="A0A8T0U334"/>
<comment type="catalytic activity">
    <reaction evidence="15 17">
        <text>L-threonyl-[protein] + ATP = O-phospho-L-threonyl-[protein] + ADP + H(+)</text>
        <dbReference type="Rhea" id="RHEA:46608"/>
        <dbReference type="Rhea" id="RHEA-COMP:11060"/>
        <dbReference type="Rhea" id="RHEA-COMP:11605"/>
        <dbReference type="ChEBI" id="CHEBI:15378"/>
        <dbReference type="ChEBI" id="CHEBI:30013"/>
        <dbReference type="ChEBI" id="CHEBI:30616"/>
        <dbReference type="ChEBI" id="CHEBI:61977"/>
        <dbReference type="ChEBI" id="CHEBI:456216"/>
        <dbReference type="EC" id="2.7.11.1"/>
    </reaction>
</comment>
<feature type="signal peptide" evidence="20">
    <location>
        <begin position="1"/>
        <end position="21"/>
    </location>
</feature>
<keyword evidence="2 17" id="KW-0723">Serine/threonine-protein kinase</keyword>
<evidence type="ECO:0000259" key="22">
    <source>
        <dbReference type="PROSITE" id="PS50927"/>
    </source>
</evidence>
<keyword evidence="11 19" id="KW-0472">Membrane</keyword>
<comment type="catalytic activity">
    <reaction evidence="16 17">
        <text>L-seryl-[protein] + ATP = O-phospho-L-seryl-[protein] + ADP + H(+)</text>
        <dbReference type="Rhea" id="RHEA:17989"/>
        <dbReference type="Rhea" id="RHEA-COMP:9863"/>
        <dbReference type="Rhea" id="RHEA-COMP:11604"/>
        <dbReference type="ChEBI" id="CHEBI:15378"/>
        <dbReference type="ChEBI" id="CHEBI:29999"/>
        <dbReference type="ChEBI" id="CHEBI:30616"/>
        <dbReference type="ChEBI" id="CHEBI:83421"/>
        <dbReference type="ChEBI" id="CHEBI:456216"/>
        <dbReference type="EC" id="2.7.11.1"/>
    </reaction>
</comment>
<comment type="similarity">
    <text evidence="17">Belongs to the protein kinase superfamily. Ser/Thr protein kinase family.</text>
</comment>
<dbReference type="InterPro" id="IPR024171">
    <property type="entry name" value="SRK-like_kinase"/>
</dbReference>
<evidence type="ECO:0000259" key="21">
    <source>
        <dbReference type="PROSITE" id="PS50011"/>
    </source>
</evidence>
<gene>
    <name evidence="24" type="ORF">PVAP13_3NG079668</name>
</gene>
<dbReference type="SMART" id="SM00473">
    <property type="entry name" value="PAN_AP"/>
    <property type="match status" value="1"/>
</dbReference>
<dbReference type="PROSITE" id="PS00108">
    <property type="entry name" value="PROTEIN_KINASE_ST"/>
    <property type="match status" value="1"/>
</dbReference>
<dbReference type="FunFam" id="3.30.200.20:FF:000250">
    <property type="entry name" value="Serine/threonine-protein kinase"/>
    <property type="match status" value="1"/>
</dbReference>
<protein>
    <recommendedName>
        <fullName evidence="17">Receptor-like serine/threonine-protein kinase</fullName>
        <ecNumber evidence="17">2.7.11.1</ecNumber>
    </recommendedName>
</protein>
<keyword evidence="10 19" id="KW-1133">Transmembrane helix</keyword>
<evidence type="ECO:0000256" key="8">
    <source>
        <dbReference type="ARBA" id="ARBA00022777"/>
    </source>
</evidence>
<evidence type="ECO:0000256" key="1">
    <source>
        <dbReference type="ARBA" id="ARBA00004479"/>
    </source>
</evidence>
<evidence type="ECO:0000259" key="23">
    <source>
        <dbReference type="PROSITE" id="PS50948"/>
    </source>
</evidence>
<dbReference type="Gene3D" id="3.30.200.20">
    <property type="entry name" value="Phosphorylase Kinase, domain 1"/>
    <property type="match status" value="1"/>
</dbReference>
<evidence type="ECO:0000256" key="12">
    <source>
        <dbReference type="ARBA" id="ARBA00023157"/>
    </source>
</evidence>
<dbReference type="CDD" id="cd14066">
    <property type="entry name" value="STKc_IRAK"/>
    <property type="match status" value="1"/>
</dbReference>
<dbReference type="FunFam" id="2.90.10.10:FF:000002">
    <property type="entry name" value="Serine/threonine-protein kinase"/>
    <property type="match status" value="1"/>
</dbReference>
<dbReference type="InterPro" id="IPR003609">
    <property type="entry name" value="Pan_app"/>
</dbReference>
<keyword evidence="13" id="KW-0675">Receptor</keyword>
<dbReference type="EC" id="2.7.11.1" evidence="17"/>
<evidence type="ECO:0000313" key="25">
    <source>
        <dbReference type="Proteomes" id="UP000823388"/>
    </source>
</evidence>
<keyword evidence="5 19" id="KW-0812">Transmembrane</keyword>
<evidence type="ECO:0000256" key="14">
    <source>
        <dbReference type="ARBA" id="ARBA00023180"/>
    </source>
</evidence>
<dbReference type="SUPFAM" id="SSF57414">
    <property type="entry name" value="Hairpin loop containing domain-like"/>
    <property type="match status" value="1"/>
</dbReference>
<feature type="chain" id="PRO_5035797510" description="Receptor-like serine/threonine-protein kinase" evidence="20">
    <location>
        <begin position="22"/>
        <end position="791"/>
    </location>
</feature>
<dbReference type="InterPro" id="IPR036426">
    <property type="entry name" value="Bulb-type_lectin_dom_sf"/>
</dbReference>
<dbReference type="Gene3D" id="2.90.10.10">
    <property type="entry name" value="Bulb-type lectin domain"/>
    <property type="match status" value="1"/>
</dbReference>
<dbReference type="SUPFAM" id="SSF56112">
    <property type="entry name" value="Protein kinase-like (PK-like)"/>
    <property type="match status" value="1"/>
</dbReference>
<keyword evidence="8 17" id="KW-0418">Kinase</keyword>
<name>A0A8T0U334_PANVG</name>
<dbReference type="PANTHER" id="PTHR47974">
    <property type="entry name" value="OS07G0415500 PROTEIN"/>
    <property type="match status" value="1"/>
</dbReference>
<evidence type="ECO:0000256" key="7">
    <source>
        <dbReference type="ARBA" id="ARBA00022741"/>
    </source>
</evidence>
<dbReference type="GO" id="GO:0048544">
    <property type="term" value="P:recognition of pollen"/>
    <property type="evidence" value="ECO:0007669"/>
    <property type="project" value="InterPro"/>
</dbReference>
<dbReference type="InterPro" id="IPR000858">
    <property type="entry name" value="S_locus_glycoprot_dom"/>
</dbReference>
<comment type="caution">
    <text evidence="24">The sequence shown here is derived from an EMBL/GenBank/DDBJ whole genome shotgun (WGS) entry which is preliminary data.</text>
</comment>
<evidence type="ECO:0000256" key="20">
    <source>
        <dbReference type="SAM" id="SignalP"/>
    </source>
</evidence>
<keyword evidence="6 20" id="KW-0732">Signal</keyword>
<dbReference type="InterPro" id="IPR017441">
    <property type="entry name" value="Protein_kinase_ATP_BS"/>
</dbReference>
<keyword evidence="3" id="KW-0245">EGF-like domain</keyword>
<organism evidence="24 25">
    <name type="scientific">Panicum virgatum</name>
    <name type="common">Blackwell switchgrass</name>
    <dbReference type="NCBI Taxonomy" id="38727"/>
    <lineage>
        <taxon>Eukaryota</taxon>
        <taxon>Viridiplantae</taxon>
        <taxon>Streptophyta</taxon>
        <taxon>Embryophyta</taxon>
        <taxon>Tracheophyta</taxon>
        <taxon>Spermatophyta</taxon>
        <taxon>Magnoliopsida</taxon>
        <taxon>Liliopsida</taxon>
        <taxon>Poales</taxon>
        <taxon>Poaceae</taxon>
        <taxon>PACMAD clade</taxon>
        <taxon>Panicoideae</taxon>
        <taxon>Panicodae</taxon>
        <taxon>Paniceae</taxon>
        <taxon>Panicinae</taxon>
        <taxon>Panicum</taxon>
        <taxon>Panicum sect. Hiantes</taxon>
    </lineage>
</organism>
<evidence type="ECO:0000256" key="11">
    <source>
        <dbReference type="ARBA" id="ARBA00023136"/>
    </source>
</evidence>
<dbReference type="Gene3D" id="1.10.510.10">
    <property type="entry name" value="Transferase(Phosphotransferase) domain 1"/>
    <property type="match status" value="1"/>
</dbReference>
<dbReference type="EMBL" id="CM029042">
    <property type="protein sequence ID" value="KAG2618581.1"/>
    <property type="molecule type" value="Genomic_DNA"/>
</dbReference>
<dbReference type="InterPro" id="IPR008271">
    <property type="entry name" value="Ser/Thr_kinase_AS"/>
</dbReference>
<evidence type="ECO:0000256" key="17">
    <source>
        <dbReference type="PIRNR" id="PIRNR000641"/>
    </source>
</evidence>
<dbReference type="GO" id="GO:0005524">
    <property type="term" value="F:ATP binding"/>
    <property type="evidence" value="ECO:0007669"/>
    <property type="project" value="UniProtKB-UniRule"/>
</dbReference>
<feature type="binding site" evidence="18">
    <location>
        <position position="537"/>
    </location>
    <ligand>
        <name>ATP</name>
        <dbReference type="ChEBI" id="CHEBI:30616"/>
    </ligand>
</feature>
<keyword evidence="7 17" id="KW-0547">Nucleotide-binding</keyword>
<dbReference type="SMART" id="SM00220">
    <property type="entry name" value="S_TKc"/>
    <property type="match status" value="1"/>
</dbReference>
<evidence type="ECO:0000256" key="2">
    <source>
        <dbReference type="ARBA" id="ARBA00022527"/>
    </source>
</evidence>
<reference evidence="24" key="1">
    <citation type="submission" date="2020-05" db="EMBL/GenBank/DDBJ databases">
        <title>WGS assembly of Panicum virgatum.</title>
        <authorList>
            <person name="Lovell J.T."/>
            <person name="Jenkins J."/>
            <person name="Shu S."/>
            <person name="Juenger T.E."/>
            <person name="Schmutz J."/>
        </authorList>
    </citation>
    <scope>NUCLEOTIDE SEQUENCE</scope>
    <source>
        <strain evidence="24">AP13</strain>
    </source>
</reference>
<dbReference type="InterPro" id="IPR011009">
    <property type="entry name" value="Kinase-like_dom_sf"/>
</dbReference>